<keyword evidence="2" id="KW-1003">Cell membrane</keyword>
<dbReference type="InterPro" id="IPR052051">
    <property type="entry name" value="TCR_complex_component"/>
</dbReference>
<keyword evidence="7" id="KW-0325">Glycoprotein</keyword>
<dbReference type="Gene3D" id="2.60.40.10">
    <property type="entry name" value="Immunoglobulins"/>
    <property type="match status" value="2"/>
</dbReference>
<reference evidence="10" key="1">
    <citation type="journal article" date="2014" name="Science">
        <title>Nonhuman genetics. Genomic basis for the convergent evolution of electric organs.</title>
        <authorList>
            <person name="Gallant J.R."/>
            <person name="Traeger L.L."/>
            <person name="Volkening J.D."/>
            <person name="Moffett H."/>
            <person name="Chen P.H."/>
            <person name="Novina C.D."/>
            <person name="Phillips G.N.Jr."/>
            <person name="Anand R."/>
            <person name="Wells G.B."/>
            <person name="Pinch M."/>
            <person name="Guth R."/>
            <person name="Unguez G.A."/>
            <person name="Albert J.S."/>
            <person name="Zakon H.H."/>
            <person name="Samanta M.P."/>
            <person name="Sussman M.R."/>
        </authorList>
    </citation>
    <scope>NUCLEOTIDE SEQUENCE [LARGE SCALE GENOMIC DNA]</scope>
</reference>
<evidence type="ECO:0000256" key="4">
    <source>
        <dbReference type="ARBA" id="ARBA00022859"/>
    </source>
</evidence>
<reference evidence="9" key="3">
    <citation type="submission" date="2020-05" db="EMBL/GenBank/DDBJ databases">
        <title>Electrophorus electricus (electric eel) genome, fEleEle1, primary haplotype.</title>
        <authorList>
            <person name="Myers G."/>
            <person name="Meyer A."/>
            <person name="Fedrigo O."/>
            <person name="Formenti G."/>
            <person name="Rhie A."/>
            <person name="Tracey A."/>
            <person name="Sims Y."/>
            <person name="Jarvis E.D."/>
        </authorList>
    </citation>
    <scope>NUCLEOTIDE SEQUENCE [LARGE SCALE GENOMIC DNA]</scope>
</reference>
<dbReference type="SMART" id="SM00409">
    <property type="entry name" value="IG"/>
    <property type="match status" value="2"/>
</dbReference>
<evidence type="ECO:0000256" key="7">
    <source>
        <dbReference type="ARBA" id="ARBA00023180"/>
    </source>
</evidence>
<dbReference type="PANTHER" id="PTHR19433:SF133">
    <property type="entry name" value="IMMUNE-TYPE RECEPTOR 5 PRECURSOR-RELATED"/>
    <property type="match status" value="1"/>
</dbReference>
<feature type="domain" description="Ig-like" evidence="8">
    <location>
        <begin position="152"/>
        <end position="230"/>
    </location>
</feature>
<dbReference type="Pfam" id="PF07686">
    <property type="entry name" value="V-set"/>
    <property type="match status" value="2"/>
</dbReference>
<dbReference type="InterPro" id="IPR013106">
    <property type="entry name" value="Ig_V-set"/>
</dbReference>
<evidence type="ECO:0000256" key="5">
    <source>
        <dbReference type="ARBA" id="ARBA00023136"/>
    </source>
</evidence>
<protein>
    <recommendedName>
        <fullName evidence="8">Ig-like domain-containing protein</fullName>
    </recommendedName>
</protein>
<dbReference type="InterPro" id="IPR036179">
    <property type="entry name" value="Ig-like_dom_sf"/>
</dbReference>
<dbReference type="InterPro" id="IPR013783">
    <property type="entry name" value="Ig-like_fold"/>
</dbReference>
<reference evidence="9" key="5">
    <citation type="submission" date="2025-09" db="UniProtKB">
        <authorList>
            <consortium name="Ensembl"/>
        </authorList>
    </citation>
    <scope>IDENTIFICATION</scope>
</reference>
<organism evidence="9 10">
    <name type="scientific">Electrophorus electricus</name>
    <name type="common">Electric eel</name>
    <name type="synonym">Gymnotus electricus</name>
    <dbReference type="NCBI Taxonomy" id="8005"/>
    <lineage>
        <taxon>Eukaryota</taxon>
        <taxon>Metazoa</taxon>
        <taxon>Chordata</taxon>
        <taxon>Craniata</taxon>
        <taxon>Vertebrata</taxon>
        <taxon>Euteleostomi</taxon>
        <taxon>Actinopterygii</taxon>
        <taxon>Neopterygii</taxon>
        <taxon>Teleostei</taxon>
        <taxon>Ostariophysi</taxon>
        <taxon>Gymnotiformes</taxon>
        <taxon>Gymnotoidei</taxon>
        <taxon>Gymnotidae</taxon>
        <taxon>Electrophorus</taxon>
    </lineage>
</organism>
<dbReference type="GeneTree" id="ENSGT01030000234530"/>
<sequence>RPLNFFKMLRVSCNTAFAENIFQMEPLLMAEIGSNTNLTCFCAKEQYTGVMWFKQEMGEKPIGIATSYHYSHPPEFYKDFDKNRFRLSRDVKSFNLSISETQLSDSATYYCAVAFINMITFGDGTILIVKGKDHHNHVVQQQPTSMLHQPAENINLECKIFSNVSMGNHSVYWFKHGSRESHPGIIYTHGDSAQCKKSSEAGAPTQSCVYMLPKRNLRLSDAGTYYCAVTACGQILIGNGTKLEIYGTFRFRLKCKYINGKFKQM</sequence>
<evidence type="ECO:0000259" key="8">
    <source>
        <dbReference type="PROSITE" id="PS50835"/>
    </source>
</evidence>
<dbReference type="InterPro" id="IPR007110">
    <property type="entry name" value="Ig-like_dom"/>
</dbReference>
<dbReference type="PROSITE" id="PS50835">
    <property type="entry name" value="IG_LIKE"/>
    <property type="match status" value="2"/>
</dbReference>
<keyword evidence="4" id="KW-0391">Immunity</keyword>
<evidence type="ECO:0000256" key="6">
    <source>
        <dbReference type="ARBA" id="ARBA00023157"/>
    </source>
</evidence>
<accession>A0A4W4H233</accession>
<dbReference type="PANTHER" id="PTHR19433">
    <property type="entry name" value="T-CELL RECEPTOR ALPHA CHAIN V REGION-RELATED"/>
    <property type="match status" value="1"/>
</dbReference>
<dbReference type="GO" id="GO:0009617">
    <property type="term" value="P:response to bacterium"/>
    <property type="evidence" value="ECO:0007669"/>
    <property type="project" value="TreeGrafter"/>
</dbReference>
<keyword evidence="10" id="KW-1185">Reference proteome</keyword>
<dbReference type="OMA" id="ENIFQME"/>
<evidence type="ECO:0000256" key="3">
    <source>
        <dbReference type="ARBA" id="ARBA00022729"/>
    </source>
</evidence>
<feature type="domain" description="Ig-like" evidence="8">
    <location>
        <begin position="19"/>
        <end position="113"/>
    </location>
</feature>
<dbReference type="Proteomes" id="UP000314983">
    <property type="component" value="Chromosome 19"/>
</dbReference>
<evidence type="ECO:0000313" key="9">
    <source>
        <dbReference type="Ensembl" id="ENSEEEP00000042450.2"/>
    </source>
</evidence>
<dbReference type="InterPro" id="IPR003599">
    <property type="entry name" value="Ig_sub"/>
</dbReference>
<dbReference type="Ensembl" id="ENSEEET00000042936.2">
    <property type="protein sequence ID" value="ENSEEEP00000042450.2"/>
    <property type="gene ID" value="ENSEEEG00000020042.2"/>
</dbReference>
<dbReference type="GO" id="GO:0002376">
    <property type="term" value="P:immune system process"/>
    <property type="evidence" value="ECO:0007669"/>
    <property type="project" value="UniProtKB-KW"/>
</dbReference>
<evidence type="ECO:0000313" key="10">
    <source>
        <dbReference type="Proteomes" id="UP000314983"/>
    </source>
</evidence>
<evidence type="ECO:0000256" key="2">
    <source>
        <dbReference type="ARBA" id="ARBA00022475"/>
    </source>
</evidence>
<dbReference type="STRING" id="8005.ENSEEEP00000042450"/>
<keyword evidence="6" id="KW-1015">Disulfide bond</keyword>
<dbReference type="AlphaFoldDB" id="A0A4W4H233"/>
<comment type="subcellular location">
    <subcellularLocation>
        <location evidence="1">Cell membrane</location>
    </subcellularLocation>
</comment>
<dbReference type="SMART" id="SM00406">
    <property type="entry name" value="IGv"/>
    <property type="match status" value="2"/>
</dbReference>
<keyword evidence="5" id="KW-0472">Membrane</keyword>
<reference evidence="9" key="4">
    <citation type="submission" date="2025-08" db="UniProtKB">
        <authorList>
            <consortium name="Ensembl"/>
        </authorList>
    </citation>
    <scope>IDENTIFICATION</scope>
</reference>
<name>A0A4W4H233_ELEEL</name>
<keyword evidence="3" id="KW-0732">Signal</keyword>
<dbReference type="SUPFAM" id="SSF48726">
    <property type="entry name" value="Immunoglobulin"/>
    <property type="match status" value="2"/>
</dbReference>
<proteinExistence type="predicted"/>
<evidence type="ECO:0000256" key="1">
    <source>
        <dbReference type="ARBA" id="ARBA00004236"/>
    </source>
</evidence>
<reference evidence="10" key="2">
    <citation type="journal article" date="2017" name="Sci. Adv.">
        <title>A tail of two voltages: Proteomic comparison of the three electric organs of the electric eel.</title>
        <authorList>
            <person name="Traeger L.L."/>
            <person name="Sabat G."/>
            <person name="Barrett-Wilt G.A."/>
            <person name="Wells G.B."/>
            <person name="Sussman M.R."/>
        </authorList>
    </citation>
    <scope>NUCLEOTIDE SEQUENCE [LARGE SCALE GENOMIC DNA]</scope>
</reference>
<dbReference type="GO" id="GO:0005886">
    <property type="term" value="C:plasma membrane"/>
    <property type="evidence" value="ECO:0007669"/>
    <property type="project" value="UniProtKB-SubCell"/>
</dbReference>